<evidence type="ECO:0000313" key="1">
    <source>
        <dbReference type="EMBL" id="RLL16631.1"/>
    </source>
</evidence>
<name>A0ABX9TRN0_9GAMM</name>
<proteinExistence type="predicted"/>
<dbReference type="Proteomes" id="UP000280271">
    <property type="component" value="Unassembled WGS sequence"/>
</dbReference>
<protein>
    <submittedName>
        <fullName evidence="1">Uncharacterized protein</fullName>
    </submittedName>
</protein>
<gene>
    <name evidence="1" type="ORF">D9K81_17955</name>
</gene>
<comment type="caution">
    <text evidence="1">The sequence shown here is derived from an EMBL/GenBank/DDBJ whole genome shotgun (WGS) entry which is preliminary data.</text>
</comment>
<dbReference type="RefSeq" id="WP_121524002.1">
    <property type="nucleotide sequence ID" value="NZ_RCHC01000047.1"/>
</dbReference>
<dbReference type="EMBL" id="RCHC01000047">
    <property type="protein sequence ID" value="RLL16631.1"/>
    <property type="molecule type" value="Genomic_DNA"/>
</dbReference>
<organism evidence="1 2">
    <name type="scientific">Acinetobacter chengduensis</name>
    <dbReference type="NCBI Taxonomy" id="2420890"/>
    <lineage>
        <taxon>Bacteria</taxon>
        <taxon>Pseudomonadati</taxon>
        <taxon>Pseudomonadota</taxon>
        <taxon>Gammaproteobacteria</taxon>
        <taxon>Moraxellales</taxon>
        <taxon>Moraxellaceae</taxon>
        <taxon>Acinetobacter</taxon>
    </lineage>
</organism>
<evidence type="ECO:0000313" key="2">
    <source>
        <dbReference type="Proteomes" id="UP000280271"/>
    </source>
</evidence>
<keyword evidence="2" id="KW-1185">Reference proteome</keyword>
<accession>A0ABX9TRN0</accession>
<sequence length="123" mass="14563">MIEYTHKRNSANQRIFKKRSKRAAQLLLEYGQFKKMDIGNDYGTYTVWTTGCHENGLDHDQIDAYEMLESIVYSSQLAIDDNCNIIPMNKCLNTPHRLYKEFKTLFAHKKLGKFMKNKKLEFF</sequence>
<reference evidence="1 2" key="1">
    <citation type="submission" date="2018-09" db="EMBL/GenBank/DDBJ databases">
        <title>The draft genome of Acinetobacter sp. strains.</title>
        <authorList>
            <person name="Qin J."/>
            <person name="Feng Y."/>
            <person name="Zong Z."/>
        </authorList>
    </citation>
    <scope>NUCLEOTIDE SEQUENCE [LARGE SCALE GENOMIC DNA]</scope>
    <source>
        <strain evidence="1 2">WCHAc060005</strain>
    </source>
</reference>